<gene>
    <name evidence="1" type="ORF">BES34_019425</name>
</gene>
<reference evidence="1" key="1">
    <citation type="submission" date="2018-01" db="EMBL/GenBank/DDBJ databases">
        <title>Genomic characterization of Leptospira inadai serogroup Lyme isolated from captured rat in Brazil and comparative analysis with human reference strain.</title>
        <authorList>
            <person name="Moreno L.Z."/>
            <person name="Loureiro A.P."/>
            <person name="Miraglia F."/>
            <person name="Kremer F.S."/>
            <person name="Eslabao M.R."/>
            <person name="Dellagostin O.A."/>
            <person name="Lilenbaum W."/>
            <person name="Moreno A.M."/>
        </authorList>
    </citation>
    <scope>NUCLEOTIDE SEQUENCE [LARGE SCALE GENOMIC DNA]</scope>
    <source>
        <strain evidence="1">M34/99</strain>
    </source>
</reference>
<accession>A0ABX4YDH7</accession>
<protein>
    <submittedName>
        <fullName evidence="1">Uncharacterized protein</fullName>
    </submittedName>
</protein>
<name>A0ABX4YDH7_9LEPT</name>
<sequence>MLPTIYNTYTGRSLNFQGNTIRKLSHRHLMSESPYEFFLLPAMPSERRVLILIFGIWGP</sequence>
<comment type="caution">
    <text evidence="1">The sequence shown here is derived from an EMBL/GenBank/DDBJ whole genome shotgun (WGS) entry which is preliminary data.</text>
</comment>
<evidence type="ECO:0000313" key="1">
    <source>
        <dbReference type="EMBL" id="PNV72396.1"/>
    </source>
</evidence>
<organism evidence="1 2">
    <name type="scientific">Leptospira inadai serovar Lyme</name>
    <dbReference type="NCBI Taxonomy" id="293084"/>
    <lineage>
        <taxon>Bacteria</taxon>
        <taxon>Pseudomonadati</taxon>
        <taxon>Spirochaetota</taxon>
        <taxon>Spirochaetia</taxon>
        <taxon>Leptospirales</taxon>
        <taxon>Leptospiraceae</taxon>
        <taxon>Leptospira</taxon>
    </lineage>
</organism>
<evidence type="ECO:0000313" key="2">
    <source>
        <dbReference type="Proteomes" id="UP000094669"/>
    </source>
</evidence>
<keyword evidence="2" id="KW-1185">Reference proteome</keyword>
<proteinExistence type="predicted"/>
<dbReference type="Proteomes" id="UP000094669">
    <property type="component" value="Unassembled WGS sequence"/>
</dbReference>
<dbReference type="EMBL" id="MCRM02000032">
    <property type="protein sequence ID" value="PNV72396.1"/>
    <property type="molecule type" value="Genomic_DNA"/>
</dbReference>